<evidence type="ECO:0000313" key="3">
    <source>
        <dbReference type="Proteomes" id="UP000610558"/>
    </source>
</evidence>
<keyword evidence="1" id="KW-0732">Signal</keyword>
<reference evidence="2" key="1">
    <citation type="submission" date="2020-09" db="EMBL/GenBank/DDBJ databases">
        <authorList>
            <person name="Yoon J.-W."/>
        </authorList>
    </citation>
    <scope>NUCLEOTIDE SEQUENCE</scope>
    <source>
        <strain evidence="2">KMU-158</strain>
    </source>
</reference>
<keyword evidence="3" id="KW-1185">Reference proteome</keyword>
<name>A0A927C262_9GAMM</name>
<dbReference type="Proteomes" id="UP000610558">
    <property type="component" value="Unassembled WGS sequence"/>
</dbReference>
<feature type="chain" id="PRO_5036933825" evidence="1">
    <location>
        <begin position="24"/>
        <end position="629"/>
    </location>
</feature>
<dbReference type="InterPro" id="IPR022028">
    <property type="entry name" value="DUF3604"/>
</dbReference>
<comment type="caution">
    <text evidence="2">The sequence shown here is derived from an EMBL/GenBank/DDBJ whole genome shotgun (WGS) entry which is preliminary data.</text>
</comment>
<dbReference type="Pfam" id="PF12228">
    <property type="entry name" value="DUF3604"/>
    <property type="match status" value="1"/>
</dbReference>
<dbReference type="Gene3D" id="3.20.20.140">
    <property type="entry name" value="Metal-dependent hydrolases"/>
    <property type="match status" value="1"/>
</dbReference>
<evidence type="ECO:0000256" key="1">
    <source>
        <dbReference type="SAM" id="SignalP"/>
    </source>
</evidence>
<organism evidence="2 3">
    <name type="scientific">Spongiibacter pelagi</name>
    <dbReference type="NCBI Taxonomy" id="2760804"/>
    <lineage>
        <taxon>Bacteria</taxon>
        <taxon>Pseudomonadati</taxon>
        <taxon>Pseudomonadota</taxon>
        <taxon>Gammaproteobacteria</taxon>
        <taxon>Cellvibrionales</taxon>
        <taxon>Spongiibacteraceae</taxon>
        <taxon>Spongiibacter</taxon>
    </lineage>
</organism>
<sequence length="629" mass="69363">MVVRRKNFLAASFLLLLSSSASAQTQLYWGDTHVHTAYSSDAFLNGNFSIGPDEAFRFAKGEVLHHPYNNREVKLARPLDFLVVSDHAEALGVVDSMYFQSNFDEVGFWLSLRRKLSGWLVKTLLNSGNGAATFRNIQAPIAGNVVGDPVANPENRLPKGMTLFGDVSGIEKNIWHKIIAAAERHNEPGAFTAFIGWEWSSTPMGANLHRVVFTPDGADKASQYMPFSSLDSQYPEDLWRWLESTAETTDSQFIAIPHNSNVSKGYMFAKSTLKGEAMTQEYAQLRSKFESVVEITQMKGDSETWPDLSPEDAFADFEGYPHYLQPNQDGDYRATRADFVRQAIASGMELEQSLGINPFKLGVIGSTDTHTGFSTPDDDNFLGKMAFDSVPENKASRAGLPSNGWGVSASGIAAVWAEENTREAIFKAFKQREVYASTGPRISLRVFGGFDLDEAMLNSTQFVSEAYKRGVPMGGELMADTKKRPLKIAIKALRDAEGANLDQVHIVKLWLDSEGKPQEKVYPALWSGQRPLASNGFPEPVKNTVNLLTGELENSVGATELSGVWHDPDFNPDQYAAYYVRVIQIPTARHSLYDTIALGVSPETSGQPATIQERAYSSAIWYTPAASSE</sequence>
<accession>A0A927C262</accession>
<dbReference type="EMBL" id="JACXLD010000003">
    <property type="protein sequence ID" value="MBD2858788.1"/>
    <property type="molecule type" value="Genomic_DNA"/>
</dbReference>
<protein>
    <submittedName>
        <fullName evidence="2">DUF3604 domain-containing protein</fullName>
    </submittedName>
</protein>
<gene>
    <name evidence="2" type="ORF">IB286_07165</name>
</gene>
<feature type="signal peptide" evidence="1">
    <location>
        <begin position="1"/>
        <end position="23"/>
    </location>
</feature>
<proteinExistence type="predicted"/>
<evidence type="ECO:0000313" key="2">
    <source>
        <dbReference type="EMBL" id="MBD2858788.1"/>
    </source>
</evidence>
<dbReference type="AlphaFoldDB" id="A0A927C262"/>